<protein>
    <recommendedName>
        <fullName evidence="10">Centrosomal protein 20</fullName>
    </recommendedName>
    <alternativeName>
        <fullName evidence="11">FGFR1OP N-terminal-like protein</fullName>
    </alternativeName>
    <alternativeName>
        <fullName evidence="12">LisH domain-containing protein FOPNL</fullName>
    </alternativeName>
</protein>
<sequence length="333" mass="37519">MATIAELKAVLKDTLEKRGALGQIKARIRAEVFNALDDQSEPRPPLSHENFLINELIREYLEYNKYKYTASVLTAESGQPEVPLDRQFLVHELNIVEDPNRKSVPLLYGIIAHFLHGSKGDIHDTFSKGSSLQFPRRNLSKLPNERNQMDSIPEPGRMAGTSIEDPLVLERKAQFSPQASAQNSNHVFLSGLRSSRGAARYRLSVTQSELCNHLNYERLESLPSNQNLLPLFPQFFFLQNRATDQSHILFPALVPLLPSLELLLVFLAAAARNLTGDLFSDLLEQERKPNSHLFAPLWSMCGGLWEMAYNYLCLPSPAQPLAGILWAGDQPEY</sequence>
<dbReference type="EMBL" id="JAHDVG010000465">
    <property type="protein sequence ID" value="KAH1183828.1"/>
    <property type="molecule type" value="Genomic_DNA"/>
</dbReference>
<dbReference type="Pfam" id="PF09398">
    <property type="entry name" value="FOP_dimer"/>
    <property type="match status" value="1"/>
</dbReference>
<dbReference type="Gene3D" id="1.20.960.40">
    <property type="match status" value="1"/>
</dbReference>
<keyword evidence="5" id="KW-0963">Cytoplasm</keyword>
<evidence type="ECO:0000256" key="1">
    <source>
        <dbReference type="ARBA" id="ARBA00004120"/>
    </source>
</evidence>
<dbReference type="AlphaFoldDB" id="A0A9D3XPR0"/>
<feature type="domain" description="FGFR1 oncogene partner (FOP) N-terminal dimerisation" evidence="13">
    <location>
        <begin position="44"/>
        <end position="113"/>
    </location>
</feature>
<gene>
    <name evidence="14" type="ORF">KIL84_014444</name>
</gene>
<comment type="function">
    <text evidence="9">Involved in the biogenesis of cilia. Required for the recruitment of PLK1 to centrosomes and S phase progression.</text>
</comment>
<evidence type="ECO:0000256" key="12">
    <source>
        <dbReference type="ARBA" id="ARBA00081996"/>
    </source>
</evidence>
<name>A0A9D3XPR0_9SAUR</name>
<organism evidence="14 15">
    <name type="scientific">Mauremys mutica</name>
    <name type="common">yellowpond turtle</name>
    <dbReference type="NCBI Taxonomy" id="74926"/>
    <lineage>
        <taxon>Eukaryota</taxon>
        <taxon>Metazoa</taxon>
        <taxon>Chordata</taxon>
        <taxon>Craniata</taxon>
        <taxon>Vertebrata</taxon>
        <taxon>Euteleostomi</taxon>
        <taxon>Archelosauria</taxon>
        <taxon>Testudinata</taxon>
        <taxon>Testudines</taxon>
        <taxon>Cryptodira</taxon>
        <taxon>Durocryptodira</taxon>
        <taxon>Testudinoidea</taxon>
        <taxon>Geoemydidae</taxon>
        <taxon>Geoemydinae</taxon>
        <taxon>Mauremys</taxon>
    </lineage>
</organism>
<evidence type="ECO:0000256" key="6">
    <source>
        <dbReference type="ARBA" id="ARBA00022794"/>
    </source>
</evidence>
<comment type="similarity">
    <text evidence="4">Belongs to the CEP43 family.</text>
</comment>
<evidence type="ECO:0000256" key="9">
    <source>
        <dbReference type="ARBA" id="ARBA00055043"/>
    </source>
</evidence>
<evidence type="ECO:0000256" key="5">
    <source>
        <dbReference type="ARBA" id="ARBA00022490"/>
    </source>
</evidence>
<evidence type="ECO:0000256" key="11">
    <source>
        <dbReference type="ARBA" id="ARBA00076755"/>
    </source>
</evidence>
<evidence type="ECO:0000256" key="8">
    <source>
        <dbReference type="ARBA" id="ARBA00023273"/>
    </source>
</evidence>
<reference evidence="14" key="1">
    <citation type="submission" date="2021-09" db="EMBL/GenBank/DDBJ databases">
        <title>The genome of Mauremys mutica provides insights into the evolution of semi-aquatic lifestyle.</title>
        <authorList>
            <person name="Gong S."/>
            <person name="Gao Y."/>
        </authorList>
    </citation>
    <scope>NUCLEOTIDE SEQUENCE</scope>
    <source>
        <strain evidence="14">MM-2020</strain>
        <tissue evidence="14">Muscle</tissue>
    </source>
</reference>
<keyword evidence="7" id="KW-0206">Cytoskeleton</keyword>
<keyword evidence="8" id="KW-0966">Cell projection</keyword>
<dbReference type="PANTHER" id="PTHR15431:SF19">
    <property type="entry name" value="CENTROSOMAL PROTEIN 20-RELATED"/>
    <property type="match status" value="1"/>
</dbReference>
<dbReference type="InterPro" id="IPR018993">
    <property type="entry name" value="FOP_dimerisation-dom_N"/>
</dbReference>
<dbReference type="InterPro" id="IPR006594">
    <property type="entry name" value="LisH"/>
</dbReference>
<dbReference type="GO" id="GO:0034453">
    <property type="term" value="P:microtubule anchoring"/>
    <property type="evidence" value="ECO:0007669"/>
    <property type="project" value="InterPro"/>
</dbReference>
<evidence type="ECO:0000256" key="7">
    <source>
        <dbReference type="ARBA" id="ARBA00023212"/>
    </source>
</evidence>
<dbReference type="FunFam" id="1.20.960.40:FF:000002">
    <property type="entry name" value="LisH domain-containing protein FOPNL"/>
    <property type="match status" value="1"/>
</dbReference>
<keyword evidence="15" id="KW-1185">Reference proteome</keyword>
<evidence type="ECO:0000256" key="4">
    <source>
        <dbReference type="ARBA" id="ARBA00005385"/>
    </source>
</evidence>
<dbReference type="PROSITE" id="PS50896">
    <property type="entry name" value="LISH"/>
    <property type="match status" value="1"/>
</dbReference>
<dbReference type="GO" id="GO:0034451">
    <property type="term" value="C:centriolar satellite"/>
    <property type="evidence" value="ECO:0007669"/>
    <property type="project" value="UniProtKB-SubCell"/>
</dbReference>
<dbReference type="GO" id="GO:0060271">
    <property type="term" value="P:cilium assembly"/>
    <property type="evidence" value="ECO:0007669"/>
    <property type="project" value="TreeGrafter"/>
</dbReference>
<dbReference type="PANTHER" id="PTHR15431">
    <property type="entry name" value="FGFR1 ONCOGENE PARTNER/LISH DOMAIN-CONTAINING PROTEIN"/>
    <property type="match status" value="1"/>
</dbReference>
<proteinExistence type="inferred from homology"/>
<evidence type="ECO:0000313" key="15">
    <source>
        <dbReference type="Proteomes" id="UP000827986"/>
    </source>
</evidence>
<evidence type="ECO:0000256" key="10">
    <source>
        <dbReference type="ARBA" id="ARBA00070736"/>
    </source>
</evidence>
<evidence type="ECO:0000256" key="3">
    <source>
        <dbReference type="ARBA" id="ARBA00004607"/>
    </source>
</evidence>
<dbReference type="GO" id="GO:0031514">
    <property type="term" value="C:motile cilium"/>
    <property type="evidence" value="ECO:0007669"/>
    <property type="project" value="TreeGrafter"/>
</dbReference>
<evidence type="ECO:0000256" key="2">
    <source>
        <dbReference type="ARBA" id="ARBA00004463"/>
    </source>
</evidence>
<dbReference type="GO" id="GO:0036064">
    <property type="term" value="C:ciliary basal body"/>
    <property type="evidence" value="ECO:0007669"/>
    <property type="project" value="UniProtKB-ARBA"/>
</dbReference>
<keyword evidence="6" id="KW-0970">Cilium biogenesis/degradation</keyword>
<evidence type="ECO:0000259" key="13">
    <source>
        <dbReference type="Pfam" id="PF09398"/>
    </source>
</evidence>
<evidence type="ECO:0000313" key="14">
    <source>
        <dbReference type="EMBL" id="KAH1183828.1"/>
    </source>
</evidence>
<dbReference type="Proteomes" id="UP000827986">
    <property type="component" value="Unassembled WGS sequence"/>
</dbReference>
<comment type="subcellular location">
    <subcellularLocation>
        <location evidence="1">Cytoplasm</location>
        <location evidence="1">Cytoskeleton</location>
        <location evidence="1">Cilium basal body</location>
    </subcellularLocation>
    <subcellularLocation>
        <location evidence="3">Cytoplasm</location>
        <location evidence="3">Cytoskeleton</location>
        <location evidence="3">Microtubule organizing center</location>
        <location evidence="3">Centrosome</location>
        <location evidence="3">Centriolar satellite</location>
    </subcellularLocation>
    <subcellularLocation>
        <location evidence="2">Cytoplasmic granule</location>
    </subcellularLocation>
</comment>
<comment type="caution">
    <text evidence="14">The sequence shown here is derived from an EMBL/GenBank/DDBJ whole genome shotgun (WGS) entry which is preliminary data.</text>
</comment>
<accession>A0A9D3XPR0</accession>